<evidence type="ECO:0000313" key="3">
    <source>
        <dbReference type="Proteomes" id="UP001203423"/>
    </source>
</evidence>
<dbReference type="InterPro" id="IPR000182">
    <property type="entry name" value="GNAT_dom"/>
</dbReference>
<name>A0ABT0LBK2_9GAMM</name>
<dbReference type="InterPro" id="IPR052564">
    <property type="entry name" value="N-acetyltrans/Recomb-assoc"/>
</dbReference>
<keyword evidence="3" id="KW-1185">Reference proteome</keyword>
<evidence type="ECO:0000259" key="1">
    <source>
        <dbReference type="PROSITE" id="PS51186"/>
    </source>
</evidence>
<comment type="caution">
    <text evidence="2">The sequence shown here is derived from an EMBL/GenBank/DDBJ whole genome shotgun (WGS) entry which is preliminary data.</text>
</comment>
<dbReference type="PROSITE" id="PS51186">
    <property type="entry name" value="GNAT"/>
    <property type="match status" value="1"/>
</dbReference>
<dbReference type="Gene3D" id="3.40.630.30">
    <property type="match status" value="1"/>
</dbReference>
<dbReference type="EMBL" id="JAKIKS010000037">
    <property type="protein sequence ID" value="MCL1125015.1"/>
    <property type="molecule type" value="Genomic_DNA"/>
</dbReference>
<reference evidence="2 3" key="1">
    <citation type="submission" date="2022-01" db="EMBL/GenBank/DDBJ databases">
        <title>Whole genome-based taxonomy of the Shewanellaceae.</title>
        <authorList>
            <person name="Martin-Rodriguez A.J."/>
        </authorList>
    </citation>
    <scope>NUCLEOTIDE SEQUENCE [LARGE SCALE GENOMIC DNA]</scope>
    <source>
        <strain evidence="2 3">DSM 17177</strain>
    </source>
</reference>
<proteinExistence type="predicted"/>
<protein>
    <submittedName>
        <fullName evidence="2">GNAT family N-acetyltransferase</fullName>
    </submittedName>
</protein>
<dbReference type="RefSeq" id="WP_248940290.1">
    <property type="nucleotide sequence ID" value="NZ_JAKIKS010000037.1"/>
</dbReference>
<dbReference type="PANTHER" id="PTHR43451:SF1">
    <property type="entry name" value="ACETYLTRANSFERASE"/>
    <property type="match status" value="1"/>
</dbReference>
<accession>A0ABT0LBK2</accession>
<gene>
    <name evidence="2" type="ORF">L2764_11150</name>
</gene>
<organism evidence="2 3">
    <name type="scientific">Shewanella surugensis</name>
    <dbReference type="NCBI Taxonomy" id="212020"/>
    <lineage>
        <taxon>Bacteria</taxon>
        <taxon>Pseudomonadati</taxon>
        <taxon>Pseudomonadota</taxon>
        <taxon>Gammaproteobacteria</taxon>
        <taxon>Alteromonadales</taxon>
        <taxon>Shewanellaceae</taxon>
        <taxon>Shewanella</taxon>
    </lineage>
</organism>
<feature type="domain" description="N-acetyltransferase" evidence="1">
    <location>
        <begin position="21"/>
        <end position="162"/>
    </location>
</feature>
<dbReference type="InterPro" id="IPR016181">
    <property type="entry name" value="Acyl_CoA_acyltransferase"/>
</dbReference>
<dbReference type="Pfam" id="PF00583">
    <property type="entry name" value="Acetyltransf_1"/>
    <property type="match status" value="1"/>
</dbReference>
<sequence length="167" mass="19358">MLFIIPYTKEYASCVSQLFHDAIHAIDDDVYSVLHQQAWSKAPRSNYHWQKRLSNSQTWLMLDDTQLYQARPRCCGFINVEIGYVSRGYIDSLYVHPNYQHRGIATRLYLCLQDWASAQGFTRLSVDASVLSKPLFLSQGFKQVHRSYQEKSGQVIMGFLMEKGLQP</sequence>
<evidence type="ECO:0000313" key="2">
    <source>
        <dbReference type="EMBL" id="MCL1125015.1"/>
    </source>
</evidence>
<dbReference type="CDD" id="cd04301">
    <property type="entry name" value="NAT_SF"/>
    <property type="match status" value="1"/>
</dbReference>
<dbReference type="SUPFAM" id="SSF55729">
    <property type="entry name" value="Acyl-CoA N-acyltransferases (Nat)"/>
    <property type="match status" value="1"/>
</dbReference>
<dbReference type="Proteomes" id="UP001203423">
    <property type="component" value="Unassembled WGS sequence"/>
</dbReference>
<dbReference type="PANTHER" id="PTHR43451">
    <property type="entry name" value="ACETYLTRANSFERASE (GNAT) FAMILY PROTEIN"/>
    <property type="match status" value="1"/>
</dbReference>